<dbReference type="PROSITE" id="PS51195">
    <property type="entry name" value="Q_MOTIF"/>
    <property type="match status" value="1"/>
</dbReference>
<evidence type="ECO:0000256" key="5">
    <source>
        <dbReference type="ARBA" id="ARBA00022840"/>
    </source>
</evidence>
<dbReference type="GO" id="GO:0005829">
    <property type="term" value="C:cytosol"/>
    <property type="evidence" value="ECO:0007669"/>
    <property type="project" value="TreeGrafter"/>
</dbReference>
<keyword evidence="4 14" id="KW-0347">Helicase</keyword>
<dbReference type="GO" id="GO:0005524">
    <property type="term" value="F:ATP binding"/>
    <property type="evidence" value="ECO:0007669"/>
    <property type="project" value="UniProtKB-KW"/>
</dbReference>
<dbReference type="Gene3D" id="3.40.50.300">
    <property type="entry name" value="P-loop containing nucleotide triphosphate hydrolases"/>
    <property type="match status" value="2"/>
</dbReference>
<feature type="short sequence motif" description="Q motif" evidence="9">
    <location>
        <begin position="104"/>
        <end position="132"/>
    </location>
</feature>
<dbReference type="InterPro" id="IPR027417">
    <property type="entry name" value="P-loop_NTPase"/>
</dbReference>
<evidence type="ECO:0000313" key="15">
    <source>
        <dbReference type="Proteomes" id="UP000053676"/>
    </source>
</evidence>
<name>W2TND0_NECAM</name>
<feature type="compositionally biased region" description="Basic residues" evidence="10">
    <location>
        <begin position="607"/>
        <end position="623"/>
    </location>
</feature>
<sequence>MRREKKKAEKVVDAEENFELTTTSEKKEKTKRRVRIADDLPETSGCGNSSESQSTIKKVVAEVECETQSGRKRKRNRKNKHQKALLESFKKAKLNVVEPEVGEKTFNDFSIDERILKAVGNLGWKWPTQVQESMFALALEDKNIMARARTGSGKTGAYLIPIIHKCIAYSSDSEELRGPSALFIAPTKELCVQINDLLVKLLQPLPFLRSLNLSDLTSDERSVWEHDFANFVVSTPGKILEMLAVRPQFCSDVRHLVLDEADLLLSFGYEEEMNALKKHLPVTYQCILTSATITDDMSALKSLFMTGPVFTIKLKEGDLPDVDQLTQYQITCLDDNERFAILVSMFKLRLIVGKTIIFVSPGPIVYSELSCRTSLVLRAFGLKSCILNSSMPANSRFHVINQYNNGACEIVIASDAVDAFGSDSVQPKEPVRRDKEAGVSRGIDFHQVGNVVNLDFPTSTDCYIHRVGRTARGRNKGTALSFCTPAERQYLDTVQEDINTQMGRKVIIPYEIRIKELDSFLLRVKVKEVLSKCGKSIIKAARMQDIKLEIMRSAKLQSFFANNPREKTLMETTTRPTTVAVHTTAIADVPDYMVPKSLRGINFSIGTKKKSKPGQRHRNKLKGKSVNQKIYNRKKNDPLKSFKI</sequence>
<dbReference type="AlphaFoldDB" id="W2TND0"/>
<evidence type="ECO:0000256" key="9">
    <source>
        <dbReference type="PROSITE-ProRule" id="PRU00552"/>
    </source>
</evidence>
<evidence type="ECO:0000313" key="14">
    <source>
        <dbReference type="EMBL" id="ETN82512.1"/>
    </source>
</evidence>
<comment type="catalytic activity">
    <reaction evidence="8">
        <text>ATP + H2O = ADP + phosphate + H(+)</text>
        <dbReference type="Rhea" id="RHEA:13065"/>
        <dbReference type="ChEBI" id="CHEBI:15377"/>
        <dbReference type="ChEBI" id="CHEBI:15378"/>
        <dbReference type="ChEBI" id="CHEBI:30616"/>
        <dbReference type="ChEBI" id="CHEBI:43474"/>
        <dbReference type="ChEBI" id="CHEBI:456216"/>
        <dbReference type="EC" id="3.6.4.13"/>
    </reaction>
</comment>
<dbReference type="CDD" id="cd18787">
    <property type="entry name" value="SF2_C_DEAD"/>
    <property type="match status" value="1"/>
</dbReference>
<evidence type="ECO:0000256" key="8">
    <source>
        <dbReference type="ARBA" id="ARBA00047984"/>
    </source>
</evidence>
<gene>
    <name evidence="14" type="ORF">NECAME_07898</name>
</gene>
<keyword evidence="6" id="KW-0694">RNA-binding</keyword>
<dbReference type="InterPro" id="IPR050079">
    <property type="entry name" value="DEAD_box_RNA_helicase"/>
</dbReference>
<evidence type="ECO:0000256" key="2">
    <source>
        <dbReference type="ARBA" id="ARBA00022741"/>
    </source>
</evidence>
<dbReference type="EC" id="3.6.4.13" evidence="1"/>
<dbReference type="PROSITE" id="PS51192">
    <property type="entry name" value="HELICASE_ATP_BIND_1"/>
    <property type="match status" value="1"/>
</dbReference>
<dbReference type="Pfam" id="PF00270">
    <property type="entry name" value="DEAD"/>
    <property type="match status" value="1"/>
</dbReference>
<keyword evidence="2" id="KW-0547">Nucleotide-binding</keyword>
<evidence type="ECO:0000256" key="7">
    <source>
        <dbReference type="ARBA" id="ARBA00038041"/>
    </source>
</evidence>
<evidence type="ECO:0000259" key="11">
    <source>
        <dbReference type="PROSITE" id="PS51192"/>
    </source>
</evidence>
<dbReference type="STRING" id="51031.W2TND0"/>
<feature type="compositionally biased region" description="Basic and acidic residues" evidence="10">
    <location>
        <begin position="1"/>
        <end position="13"/>
    </location>
</feature>
<evidence type="ECO:0000259" key="12">
    <source>
        <dbReference type="PROSITE" id="PS51194"/>
    </source>
</evidence>
<evidence type="ECO:0000256" key="6">
    <source>
        <dbReference type="ARBA" id="ARBA00022884"/>
    </source>
</evidence>
<dbReference type="PROSITE" id="PS51194">
    <property type="entry name" value="HELICASE_CTER"/>
    <property type="match status" value="1"/>
</dbReference>
<dbReference type="PANTHER" id="PTHR47959">
    <property type="entry name" value="ATP-DEPENDENT RNA HELICASE RHLE-RELATED"/>
    <property type="match status" value="1"/>
</dbReference>
<dbReference type="OrthoDB" id="1191041at2759"/>
<dbReference type="SUPFAM" id="SSF52540">
    <property type="entry name" value="P-loop containing nucleoside triphosphate hydrolases"/>
    <property type="match status" value="2"/>
</dbReference>
<proteinExistence type="inferred from homology"/>
<reference evidence="15" key="1">
    <citation type="journal article" date="2014" name="Nat. Genet.">
        <title>Genome of the human hookworm Necator americanus.</title>
        <authorList>
            <person name="Tang Y.T."/>
            <person name="Gao X."/>
            <person name="Rosa B.A."/>
            <person name="Abubucker S."/>
            <person name="Hallsworth-Pepin K."/>
            <person name="Martin J."/>
            <person name="Tyagi R."/>
            <person name="Heizer E."/>
            <person name="Zhang X."/>
            <person name="Bhonagiri-Palsikar V."/>
            <person name="Minx P."/>
            <person name="Warren W.C."/>
            <person name="Wang Q."/>
            <person name="Zhan B."/>
            <person name="Hotez P.J."/>
            <person name="Sternberg P.W."/>
            <person name="Dougall A."/>
            <person name="Gaze S.T."/>
            <person name="Mulvenna J."/>
            <person name="Sotillo J."/>
            <person name="Ranganathan S."/>
            <person name="Rabelo E.M."/>
            <person name="Wilson R.K."/>
            <person name="Felgner P.L."/>
            <person name="Bethony J."/>
            <person name="Hawdon J.M."/>
            <person name="Gasser R.B."/>
            <person name="Loukas A."/>
            <person name="Mitreva M."/>
        </authorList>
    </citation>
    <scope>NUCLEOTIDE SEQUENCE [LARGE SCALE GENOMIC DNA]</scope>
</reference>
<dbReference type="GO" id="GO:0003723">
    <property type="term" value="F:RNA binding"/>
    <property type="evidence" value="ECO:0007669"/>
    <property type="project" value="UniProtKB-KW"/>
</dbReference>
<comment type="similarity">
    <text evidence="7">Belongs to the DEAD box helicase family. DDX56/DBP9 subfamily.</text>
</comment>
<feature type="region of interest" description="Disordered" evidence="10">
    <location>
        <begin position="1"/>
        <end position="53"/>
    </location>
</feature>
<dbReference type="GO" id="GO:0016787">
    <property type="term" value="F:hydrolase activity"/>
    <property type="evidence" value="ECO:0007669"/>
    <property type="project" value="UniProtKB-KW"/>
</dbReference>
<dbReference type="Pfam" id="PF00271">
    <property type="entry name" value="Helicase_C"/>
    <property type="match status" value="1"/>
</dbReference>
<accession>W2TND0</accession>
<evidence type="ECO:0000256" key="4">
    <source>
        <dbReference type="ARBA" id="ARBA00022806"/>
    </source>
</evidence>
<evidence type="ECO:0000256" key="3">
    <source>
        <dbReference type="ARBA" id="ARBA00022801"/>
    </source>
</evidence>
<keyword evidence="15" id="KW-1185">Reference proteome</keyword>
<organism evidence="14 15">
    <name type="scientific">Necator americanus</name>
    <name type="common">Human hookworm</name>
    <dbReference type="NCBI Taxonomy" id="51031"/>
    <lineage>
        <taxon>Eukaryota</taxon>
        <taxon>Metazoa</taxon>
        <taxon>Ecdysozoa</taxon>
        <taxon>Nematoda</taxon>
        <taxon>Chromadorea</taxon>
        <taxon>Rhabditida</taxon>
        <taxon>Rhabditina</taxon>
        <taxon>Rhabditomorpha</taxon>
        <taxon>Strongyloidea</taxon>
        <taxon>Ancylostomatidae</taxon>
        <taxon>Bunostominae</taxon>
        <taxon>Necator</taxon>
    </lineage>
</organism>
<dbReference type="InterPro" id="IPR011545">
    <property type="entry name" value="DEAD/DEAH_box_helicase_dom"/>
</dbReference>
<feature type="domain" description="Helicase C-terminal" evidence="12">
    <location>
        <begin position="324"/>
        <end position="518"/>
    </location>
</feature>
<dbReference type="Proteomes" id="UP000053676">
    <property type="component" value="Unassembled WGS sequence"/>
</dbReference>
<feature type="region of interest" description="Disordered" evidence="10">
    <location>
        <begin position="606"/>
        <end position="644"/>
    </location>
</feature>
<dbReference type="GO" id="GO:0003724">
    <property type="term" value="F:RNA helicase activity"/>
    <property type="evidence" value="ECO:0007669"/>
    <property type="project" value="UniProtKB-EC"/>
</dbReference>
<evidence type="ECO:0000259" key="13">
    <source>
        <dbReference type="PROSITE" id="PS51195"/>
    </source>
</evidence>
<keyword evidence="5" id="KW-0067">ATP-binding</keyword>
<dbReference type="InterPro" id="IPR014001">
    <property type="entry name" value="Helicase_ATP-bd"/>
</dbReference>
<dbReference type="PANTHER" id="PTHR47959:SF21">
    <property type="entry name" value="DEAD-BOX HELICASE 56"/>
    <property type="match status" value="1"/>
</dbReference>
<dbReference type="KEGG" id="nai:NECAME_07898"/>
<dbReference type="InterPro" id="IPR001650">
    <property type="entry name" value="Helicase_C-like"/>
</dbReference>
<feature type="domain" description="DEAD-box RNA helicase Q" evidence="13">
    <location>
        <begin position="104"/>
        <end position="132"/>
    </location>
</feature>
<dbReference type="OMA" id="SRCHVIN"/>
<dbReference type="EMBL" id="KI658446">
    <property type="protein sequence ID" value="ETN82512.1"/>
    <property type="molecule type" value="Genomic_DNA"/>
</dbReference>
<evidence type="ECO:0000256" key="10">
    <source>
        <dbReference type="SAM" id="MobiDB-lite"/>
    </source>
</evidence>
<protein>
    <recommendedName>
        <fullName evidence="1">RNA helicase</fullName>
        <ecNumber evidence="1">3.6.4.13</ecNumber>
    </recommendedName>
</protein>
<feature type="domain" description="Helicase ATP-binding" evidence="11">
    <location>
        <begin position="135"/>
        <end position="311"/>
    </location>
</feature>
<dbReference type="SMART" id="SM00490">
    <property type="entry name" value="HELICc"/>
    <property type="match status" value="1"/>
</dbReference>
<dbReference type="InterPro" id="IPR014014">
    <property type="entry name" value="RNA_helicase_DEAD_Q_motif"/>
</dbReference>
<keyword evidence="3" id="KW-0378">Hydrolase</keyword>
<evidence type="ECO:0000256" key="1">
    <source>
        <dbReference type="ARBA" id="ARBA00012552"/>
    </source>
</evidence>
<dbReference type="SMART" id="SM00487">
    <property type="entry name" value="DEXDc"/>
    <property type="match status" value="1"/>
</dbReference>
<feature type="compositionally biased region" description="Basic and acidic residues" evidence="10">
    <location>
        <begin position="634"/>
        <end position="644"/>
    </location>
</feature>